<accession>A0ABR1XZV3</accession>
<feature type="compositionally biased region" description="Polar residues" evidence="1">
    <location>
        <begin position="180"/>
        <end position="191"/>
    </location>
</feature>
<organism evidence="2 3">
    <name type="scientific">Phyllosticta citrichinensis</name>
    <dbReference type="NCBI Taxonomy" id="1130410"/>
    <lineage>
        <taxon>Eukaryota</taxon>
        <taxon>Fungi</taxon>
        <taxon>Dikarya</taxon>
        <taxon>Ascomycota</taxon>
        <taxon>Pezizomycotina</taxon>
        <taxon>Dothideomycetes</taxon>
        <taxon>Dothideomycetes incertae sedis</taxon>
        <taxon>Botryosphaeriales</taxon>
        <taxon>Phyllostictaceae</taxon>
        <taxon>Phyllosticta</taxon>
    </lineage>
</organism>
<name>A0ABR1XZV3_9PEZI</name>
<proteinExistence type="predicted"/>
<gene>
    <name evidence="2" type="ORF">IWX90DRAFT_155706</name>
</gene>
<sequence>MPRISPFADDHDDFLSSRTTNAFDRRALDRNTRMPCKTIVCPMAGCTWFGLAKLLPPRQEWAVVPEDTGPRALRNPSKPGQSSTRNLLVQDMLGFEGQEFLEGGALSPFIRVPGLMSWVLSRSLLHSAWPKNQEYWIASSLTVLALQDEDSQFLGRPILSFTRLRSTLPLSPVLLRGSRPTRQPSPSSASTAGRKIPGHPRSQNSWLNGNFPHSPDSLTSDPDLHPSADSLIRALPPENHPPPCGELGPFKRQRSIA</sequence>
<dbReference type="EMBL" id="JBBWUH010000003">
    <property type="protein sequence ID" value="KAK8173846.1"/>
    <property type="molecule type" value="Genomic_DNA"/>
</dbReference>
<feature type="region of interest" description="Disordered" evidence="1">
    <location>
        <begin position="174"/>
        <end position="257"/>
    </location>
</feature>
<keyword evidence="3" id="KW-1185">Reference proteome</keyword>
<comment type="caution">
    <text evidence="2">The sequence shown here is derived from an EMBL/GenBank/DDBJ whole genome shotgun (WGS) entry which is preliminary data.</text>
</comment>
<evidence type="ECO:0000256" key="1">
    <source>
        <dbReference type="SAM" id="MobiDB-lite"/>
    </source>
</evidence>
<protein>
    <submittedName>
        <fullName evidence="2">Uncharacterized protein</fullName>
    </submittedName>
</protein>
<reference evidence="2 3" key="1">
    <citation type="journal article" date="2022" name="G3 (Bethesda)">
        <title>Enemy or ally: a genomic approach to elucidate the lifestyle of Phyllosticta citrichinaensis.</title>
        <authorList>
            <person name="Buijs V.A."/>
            <person name="Groenewald J.Z."/>
            <person name="Haridas S."/>
            <person name="LaButti K.M."/>
            <person name="Lipzen A."/>
            <person name="Martin F.M."/>
            <person name="Barry K."/>
            <person name="Grigoriev I.V."/>
            <person name="Crous P.W."/>
            <person name="Seidl M.F."/>
        </authorList>
    </citation>
    <scope>NUCLEOTIDE SEQUENCE [LARGE SCALE GENOMIC DNA]</scope>
    <source>
        <strain evidence="2 3">CBS 129764</strain>
    </source>
</reference>
<dbReference type="Proteomes" id="UP001456524">
    <property type="component" value="Unassembled WGS sequence"/>
</dbReference>
<evidence type="ECO:0000313" key="3">
    <source>
        <dbReference type="Proteomes" id="UP001456524"/>
    </source>
</evidence>
<evidence type="ECO:0000313" key="2">
    <source>
        <dbReference type="EMBL" id="KAK8173846.1"/>
    </source>
</evidence>